<comment type="similarity">
    <text evidence="2">Belongs to the CDP-glycerol glycerophosphotransferase family.</text>
</comment>
<dbReference type="AlphaFoldDB" id="A0A1U7NPQ3"/>
<evidence type="ECO:0000256" key="1">
    <source>
        <dbReference type="ARBA" id="ARBA00004202"/>
    </source>
</evidence>
<comment type="subcellular location">
    <subcellularLocation>
        <location evidence="1">Cell membrane</location>
        <topology evidence="1">Peripheral membrane protein</topology>
    </subcellularLocation>
</comment>
<dbReference type="GO" id="GO:0005886">
    <property type="term" value="C:plasma membrane"/>
    <property type="evidence" value="ECO:0007669"/>
    <property type="project" value="UniProtKB-SubCell"/>
</dbReference>
<comment type="caution">
    <text evidence="7">The sequence shown here is derived from an EMBL/GenBank/DDBJ whole genome shotgun (WGS) entry which is preliminary data.</text>
</comment>
<sequence>MGLSKLVLKIALSIVNACTFFLHPKWNRITFVSLTSDVLSGDFLRLSKALEKEHRYDLRYNLIVFKQNIWGQIAYFFNCLKQLVEYKRSALVILNDNNFVISVMKPKQTKVLQIWHAPGAVKKFGNQIKRQYKIRNYDAVICSAPYWKECFAEAFGVFPEQVYPTGMPRIDDLYDQSVRKANRDAFYEKYPQTKGKRLILYAPTFRGNIIDGFQIESLNMSKIDPALKENTLLLYKFHPLLGDVQLSSKKAIDVNAEDLYTLMEVSDCLISDYSSVFFDYSLLNKPMLSFVPDLEMYKKTIGLNIAYEKEFPGPICKTEEEICAAIQNLHTYDHEKLQSFRNRYIVDFDGKNTERIVHLINSLLKKAQ</sequence>
<evidence type="ECO:0000313" key="7">
    <source>
        <dbReference type="EMBL" id="OLU47615.1"/>
    </source>
</evidence>
<gene>
    <name evidence="7" type="ORF">BO225_01860</name>
</gene>
<reference evidence="7 8" key="1">
    <citation type="submission" date="2016-11" db="EMBL/GenBank/DDBJ databases">
        <title>Description of two novel members of the family Erysipelotrichaceae: Ileibacterium lipovorans gen. nov., sp. nov. and Dubosiella newyorkensis, gen. nov., sp. nov.</title>
        <authorList>
            <person name="Cox L.M."/>
            <person name="Sohn J."/>
            <person name="Tyrrell K.L."/>
            <person name="Citron D.M."/>
            <person name="Lawson P.A."/>
            <person name="Patel N.B."/>
            <person name="Iizumi T."/>
            <person name="Perez-Perez G.I."/>
            <person name="Goldstein E.J."/>
            <person name="Blaser M.J."/>
        </authorList>
    </citation>
    <scope>NUCLEOTIDE SEQUENCE [LARGE SCALE GENOMIC DNA]</scope>
    <source>
        <strain evidence="7 8">NYU-BL-A4</strain>
    </source>
</reference>
<keyword evidence="4" id="KW-0808">Transferase</keyword>
<dbReference type="Gene3D" id="3.40.50.11820">
    <property type="match status" value="1"/>
</dbReference>
<dbReference type="Pfam" id="PF04464">
    <property type="entry name" value="Glyphos_transf"/>
    <property type="match status" value="1"/>
</dbReference>
<dbReference type="RefSeq" id="WP_076340587.1">
    <property type="nucleotide sequence ID" value="NZ_JBGNFS010000002.1"/>
</dbReference>
<dbReference type="Proteomes" id="UP000186705">
    <property type="component" value="Unassembled WGS sequence"/>
</dbReference>
<evidence type="ECO:0000256" key="5">
    <source>
        <dbReference type="ARBA" id="ARBA00022944"/>
    </source>
</evidence>
<dbReference type="InterPro" id="IPR043148">
    <property type="entry name" value="TagF_C"/>
</dbReference>
<organism evidence="7 8">
    <name type="scientific">Dubosiella newyorkensis</name>
    <dbReference type="NCBI Taxonomy" id="1862672"/>
    <lineage>
        <taxon>Bacteria</taxon>
        <taxon>Bacillati</taxon>
        <taxon>Bacillota</taxon>
        <taxon>Erysipelotrichia</taxon>
        <taxon>Erysipelotrichales</taxon>
        <taxon>Erysipelotrichaceae</taxon>
        <taxon>Dubosiella</taxon>
    </lineage>
</organism>
<accession>A0A1U7NPQ3</accession>
<evidence type="ECO:0008006" key="9">
    <source>
        <dbReference type="Google" id="ProtNLM"/>
    </source>
</evidence>
<keyword evidence="8" id="KW-1185">Reference proteome</keyword>
<dbReference type="PANTHER" id="PTHR37316">
    <property type="entry name" value="TEICHOIC ACID GLYCEROL-PHOSPHATE PRIMASE"/>
    <property type="match status" value="1"/>
</dbReference>
<dbReference type="InterPro" id="IPR051612">
    <property type="entry name" value="Teichoic_Acid_Biosynth"/>
</dbReference>
<dbReference type="InterPro" id="IPR043149">
    <property type="entry name" value="TagF_N"/>
</dbReference>
<evidence type="ECO:0000256" key="3">
    <source>
        <dbReference type="ARBA" id="ARBA00022475"/>
    </source>
</evidence>
<dbReference type="GO" id="GO:0019350">
    <property type="term" value="P:teichoic acid biosynthetic process"/>
    <property type="evidence" value="ECO:0007669"/>
    <property type="project" value="UniProtKB-KW"/>
</dbReference>
<dbReference type="PANTHER" id="PTHR37316:SF3">
    <property type="entry name" value="TEICHOIC ACID GLYCEROL-PHOSPHATE TRANSFERASE"/>
    <property type="match status" value="1"/>
</dbReference>
<evidence type="ECO:0000256" key="4">
    <source>
        <dbReference type="ARBA" id="ARBA00022679"/>
    </source>
</evidence>
<proteinExistence type="inferred from homology"/>
<evidence type="ECO:0000256" key="6">
    <source>
        <dbReference type="ARBA" id="ARBA00023136"/>
    </source>
</evidence>
<dbReference type="GO" id="GO:0047355">
    <property type="term" value="F:CDP-glycerol glycerophosphotransferase activity"/>
    <property type="evidence" value="ECO:0007669"/>
    <property type="project" value="InterPro"/>
</dbReference>
<dbReference type="SUPFAM" id="SSF53756">
    <property type="entry name" value="UDP-Glycosyltransferase/glycogen phosphorylase"/>
    <property type="match status" value="1"/>
</dbReference>
<dbReference type="Gene3D" id="3.40.50.12580">
    <property type="match status" value="1"/>
</dbReference>
<dbReference type="STRING" id="1862672.BO225_01860"/>
<keyword evidence="5" id="KW-0777">Teichoic acid biosynthesis</keyword>
<dbReference type="EMBL" id="MPKA01000044">
    <property type="protein sequence ID" value="OLU47615.1"/>
    <property type="molecule type" value="Genomic_DNA"/>
</dbReference>
<name>A0A1U7NPQ3_9FIRM</name>
<protein>
    <recommendedName>
        <fullName evidence="9">CDP-glycerol--glycerophosphate glycerophosphotransferase</fullName>
    </recommendedName>
</protein>
<dbReference type="OrthoDB" id="9811865at2"/>
<dbReference type="GeneID" id="78274691"/>
<evidence type="ECO:0000256" key="2">
    <source>
        <dbReference type="ARBA" id="ARBA00010488"/>
    </source>
</evidence>
<dbReference type="InterPro" id="IPR007554">
    <property type="entry name" value="Glycerophosphate_synth"/>
</dbReference>
<evidence type="ECO:0000313" key="8">
    <source>
        <dbReference type="Proteomes" id="UP000186705"/>
    </source>
</evidence>
<keyword evidence="6" id="KW-0472">Membrane</keyword>
<keyword evidence="3" id="KW-1003">Cell membrane</keyword>